<evidence type="ECO:0000256" key="8">
    <source>
        <dbReference type="ARBA" id="ARBA00022857"/>
    </source>
</evidence>
<dbReference type="GO" id="GO:0070330">
    <property type="term" value="F:aromatase activity"/>
    <property type="evidence" value="ECO:0007669"/>
    <property type="project" value="UniProtKB-UniRule"/>
</dbReference>
<comment type="catalytic activity">
    <reaction evidence="13">
        <text>an organic molecule + reduced [NADPH--hemoprotein reductase] + O2 = an alcohol + oxidized [NADPH--hemoprotein reductase] + H2O + H(+)</text>
        <dbReference type="Rhea" id="RHEA:17149"/>
        <dbReference type="Rhea" id="RHEA-COMP:11964"/>
        <dbReference type="Rhea" id="RHEA-COMP:11965"/>
        <dbReference type="ChEBI" id="CHEBI:15377"/>
        <dbReference type="ChEBI" id="CHEBI:15378"/>
        <dbReference type="ChEBI" id="CHEBI:15379"/>
        <dbReference type="ChEBI" id="CHEBI:30879"/>
        <dbReference type="ChEBI" id="CHEBI:57618"/>
        <dbReference type="ChEBI" id="CHEBI:58210"/>
        <dbReference type="ChEBI" id="CHEBI:142491"/>
        <dbReference type="EC" id="1.14.14.1"/>
    </reaction>
</comment>
<dbReference type="InterPro" id="IPR001094">
    <property type="entry name" value="Flavdoxin-like"/>
</dbReference>
<dbReference type="InterPro" id="IPR001709">
    <property type="entry name" value="Flavoprot_Pyr_Nucl_cyt_Rdtase"/>
</dbReference>
<evidence type="ECO:0000256" key="2">
    <source>
        <dbReference type="ARBA" id="ARBA00022448"/>
    </source>
</evidence>
<dbReference type="PIRSF" id="PIRSF000209">
    <property type="entry name" value="Bifunctional_P450_P450R"/>
    <property type="match status" value="1"/>
</dbReference>
<dbReference type="SUPFAM" id="SSF52343">
    <property type="entry name" value="Ferredoxin reductase-like, C-terminal NADP-linked domain"/>
    <property type="match status" value="1"/>
</dbReference>
<dbReference type="Gene3D" id="1.10.630.10">
    <property type="entry name" value="Cytochrome P450"/>
    <property type="match status" value="1"/>
</dbReference>
<dbReference type="SUPFAM" id="SSF63380">
    <property type="entry name" value="Riboflavin synthase domain-like"/>
    <property type="match status" value="1"/>
</dbReference>
<gene>
    <name evidence="18" type="primary">cypB_1</name>
    <name evidence="18" type="ORF">AELLOGFF_00602</name>
</gene>
<evidence type="ECO:0000256" key="12">
    <source>
        <dbReference type="ARBA" id="ARBA00049342"/>
    </source>
</evidence>
<dbReference type="PROSITE" id="PS51384">
    <property type="entry name" value="FAD_FR"/>
    <property type="match status" value="1"/>
</dbReference>
<evidence type="ECO:0000313" key="18">
    <source>
        <dbReference type="EMBL" id="CAA0108520.1"/>
    </source>
</evidence>
<feature type="domain" description="Flavodoxin-like" evidence="16">
    <location>
        <begin position="506"/>
        <end position="645"/>
    </location>
</feature>
<protein>
    <recommendedName>
        <fullName evidence="13">Bifunctional cytochrome P450/NADPH--P450 reductase</fullName>
    </recommendedName>
    <domain>
        <recommendedName>
            <fullName evidence="13">Cytochrome P450</fullName>
            <ecNumber evidence="13">1.14.14.1</ecNumber>
        </recommendedName>
    </domain>
    <domain>
        <recommendedName>
            <fullName evidence="13">NADPH--cytochrome P450 reductase</fullName>
            <ecNumber evidence="13">1.6.2.4</ecNumber>
        </recommendedName>
    </domain>
</protein>
<keyword evidence="6 13" id="KW-0479">Metal-binding</keyword>
<dbReference type="EC" id="1.6.2.4" evidence="13"/>
<dbReference type="AlphaFoldDB" id="A0A5S9PVG2"/>
<dbReference type="Pfam" id="PF00067">
    <property type="entry name" value="p450"/>
    <property type="match status" value="1"/>
</dbReference>
<name>A0A5S9PVG2_MYCVN</name>
<dbReference type="GO" id="GO:0003958">
    <property type="term" value="F:NADPH-hemoprotein reductase activity"/>
    <property type="evidence" value="ECO:0007669"/>
    <property type="project" value="UniProtKB-UniRule"/>
</dbReference>
<accession>A0A5S9PVG2</accession>
<dbReference type="SUPFAM" id="SSF48264">
    <property type="entry name" value="Cytochrome P450"/>
    <property type="match status" value="1"/>
</dbReference>
<reference evidence="18 19" key="1">
    <citation type="submission" date="2019-11" db="EMBL/GenBank/DDBJ databases">
        <authorList>
            <person name="Holert J."/>
        </authorList>
    </citation>
    <scope>NUCLEOTIDE SEQUENCE [LARGE SCALE GENOMIC DNA]</scope>
    <source>
        <strain evidence="18">BC8_1</strain>
    </source>
</reference>
<comment type="catalytic activity">
    <reaction evidence="12 13">
        <text>2 oxidized [cytochrome P450] + NADPH = 2 reduced [cytochrome P450] + NADP(+) + H(+)</text>
        <dbReference type="Rhea" id="RHEA:24040"/>
        <dbReference type="Rhea" id="RHEA-COMP:14627"/>
        <dbReference type="Rhea" id="RHEA-COMP:14628"/>
        <dbReference type="ChEBI" id="CHEBI:15378"/>
        <dbReference type="ChEBI" id="CHEBI:55376"/>
        <dbReference type="ChEBI" id="CHEBI:57783"/>
        <dbReference type="ChEBI" id="CHEBI:58349"/>
        <dbReference type="ChEBI" id="CHEBI:60344"/>
        <dbReference type="EC" id="1.6.2.4"/>
    </reaction>
</comment>
<dbReference type="GO" id="GO:0005829">
    <property type="term" value="C:cytosol"/>
    <property type="evidence" value="ECO:0007669"/>
    <property type="project" value="TreeGrafter"/>
</dbReference>
<dbReference type="InterPro" id="IPR036396">
    <property type="entry name" value="Cyt_P450_sf"/>
</dbReference>
<dbReference type="InterPro" id="IPR008254">
    <property type="entry name" value="Flavodoxin/NO_synth"/>
</dbReference>
<dbReference type="InterPro" id="IPR017927">
    <property type="entry name" value="FAD-bd_FR_type"/>
</dbReference>
<dbReference type="InterPro" id="IPR001433">
    <property type="entry name" value="OxRdtase_FAD/NAD-bd"/>
</dbReference>
<comment type="cofactor">
    <cofactor evidence="13 14">
        <name>heme</name>
        <dbReference type="ChEBI" id="CHEBI:30413"/>
    </cofactor>
</comment>
<keyword evidence="5 13" id="KW-0288">FMN</keyword>
<evidence type="ECO:0000256" key="4">
    <source>
        <dbReference type="ARBA" id="ARBA00022630"/>
    </source>
</evidence>
<dbReference type="InterPro" id="IPR039261">
    <property type="entry name" value="FNR_nucleotide-bd"/>
</dbReference>
<dbReference type="InterPro" id="IPR029039">
    <property type="entry name" value="Flavoprotein-like_sf"/>
</dbReference>
<comment type="similarity">
    <text evidence="1 13">In the N-terminal section; belongs to the cytochrome P450 family.</text>
</comment>
<feature type="binding site" description="axial binding residue" evidence="14">
    <location>
        <position position="422"/>
    </location>
    <ligand>
        <name>heme</name>
        <dbReference type="ChEBI" id="CHEBI:30413"/>
    </ligand>
    <ligandPart>
        <name>Fe</name>
        <dbReference type="ChEBI" id="CHEBI:18248"/>
    </ligandPart>
</feature>
<dbReference type="PANTHER" id="PTHR19384">
    <property type="entry name" value="NITRIC OXIDE SYNTHASE-RELATED"/>
    <property type="match status" value="1"/>
</dbReference>
<dbReference type="InterPro" id="IPR001128">
    <property type="entry name" value="Cyt_P450"/>
</dbReference>
<keyword evidence="9 13" id="KW-0560">Oxidoreductase</keyword>
<dbReference type="Pfam" id="PF00258">
    <property type="entry name" value="Flavodoxin_1"/>
    <property type="match status" value="1"/>
</dbReference>
<dbReference type="Gene3D" id="2.40.30.10">
    <property type="entry name" value="Translation factors"/>
    <property type="match status" value="1"/>
</dbReference>
<dbReference type="InterPro" id="IPR017938">
    <property type="entry name" value="Riboflavin_synthase-like_b-brl"/>
</dbReference>
<evidence type="ECO:0000313" key="19">
    <source>
        <dbReference type="Proteomes" id="UP000430146"/>
    </source>
</evidence>
<evidence type="ECO:0000256" key="7">
    <source>
        <dbReference type="ARBA" id="ARBA00022827"/>
    </source>
</evidence>
<dbReference type="Gene3D" id="3.40.50.360">
    <property type="match status" value="1"/>
</dbReference>
<keyword evidence="10 13" id="KW-0408">Iron</keyword>
<dbReference type="GO" id="GO:0005506">
    <property type="term" value="F:iron ion binding"/>
    <property type="evidence" value="ECO:0007669"/>
    <property type="project" value="UniProtKB-UniRule"/>
</dbReference>
<evidence type="ECO:0000256" key="1">
    <source>
        <dbReference type="ARBA" id="ARBA00010018"/>
    </source>
</evidence>
<evidence type="ECO:0000256" key="9">
    <source>
        <dbReference type="ARBA" id="ARBA00023002"/>
    </source>
</evidence>
<keyword evidence="7 13" id="KW-0274">FAD</keyword>
<dbReference type="EC" id="1.14.14.1" evidence="13"/>
<evidence type="ECO:0000256" key="14">
    <source>
        <dbReference type="PIRSR" id="PIRSR000209-1"/>
    </source>
</evidence>
<keyword evidence="3 13" id="KW-0349">Heme</keyword>
<keyword evidence="19" id="KW-1185">Reference proteome</keyword>
<dbReference type="Pfam" id="PF00667">
    <property type="entry name" value="FAD_binding_1"/>
    <property type="match status" value="1"/>
</dbReference>
<comment type="cofactor">
    <cofactor evidence="13">
        <name>FAD</name>
        <dbReference type="ChEBI" id="CHEBI:57692"/>
    </cofactor>
    <cofactor evidence="13">
        <name>FMN</name>
        <dbReference type="ChEBI" id="CHEBI:58210"/>
    </cofactor>
</comment>
<dbReference type="SUPFAM" id="SSF52218">
    <property type="entry name" value="Flavoproteins"/>
    <property type="match status" value="1"/>
</dbReference>
<dbReference type="PANTHER" id="PTHR19384:SF17">
    <property type="entry name" value="NADPH--CYTOCHROME P450 REDUCTASE"/>
    <property type="match status" value="1"/>
</dbReference>
<dbReference type="PRINTS" id="PR00371">
    <property type="entry name" value="FPNCR"/>
</dbReference>
<dbReference type="GO" id="GO:0050660">
    <property type="term" value="F:flavin adenine dinucleotide binding"/>
    <property type="evidence" value="ECO:0007669"/>
    <property type="project" value="TreeGrafter"/>
</dbReference>
<keyword evidence="11 13" id="KW-0503">Monooxygenase</keyword>
<evidence type="ECO:0000256" key="15">
    <source>
        <dbReference type="SAM" id="MobiDB-lite"/>
    </source>
</evidence>
<keyword evidence="2 13" id="KW-0813">Transport</keyword>
<evidence type="ECO:0000256" key="10">
    <source>
        <dbReference type="ARBA" id="ARBA00023004"/>
    </source>
</evidence>
<dbReference type="PRINTS" id="PR00369">
    <property type="entry name" value="FLAVODOXIN"/>
</dbReference>
<organism evidence="18 19">
    <name type="scientific">Mycolicibacterium vanbaalenii</name>
    <name type="common">Mycobacterium vanbaalenii</name>
    <dbReference type="NCBI Taxonomy" id="110539"/>
    <lineage>
        <taxon>Bacteria</taxon>
        <taxon>Bacillati</taxon>
        <taxon>Actinomycetota</taxon>
        <taxon>Actinomycetes</taxon>
        <taxon>Mycobacteriales</taxon>
        <taxon>Mycobacteriaceae</taxon>
        <taxon>Mycolicibacterium</taxon>
    </lineage>
</organism>
<dbReference type="InterPro" id="IPR023206">
    <property type="entry name" value="Bifunctional_P450_P450_red"/>
</dbReference>
<keyword evidence="13" id="KW-0249">Electron transport</keyword>
<dbReference type="EMBL" id="CACSIP010000012">
    <property type="protein sequence ID" value="CAA0108520.1"/>
    <property type="molecule type" value="Genomic_DNA"/>
</dbReference>
<dbReference type="Gene3D" id="3.40.50.80">
    <property type="entry name" value="Nucleotide-binding domain of ferredoxin-NADP reductase (FNR) module"/>
    <property type="match status" value="1"/>
</dbReference>
<proteinExistence type="inferred from homology"/>
<dbReference type="PROSITE" id="PS50902">
    <property type="entry name" value="FLAVODOXIN_LIKE"/>
    <property type="match status" value="1"/>
</dbReference>
<dbReference type="GO" id="GO:0020037">
    <property type="term" value="F:heme binding"/>
    <property type="evidence" value="ECO:0007669"/>
    <property type="project" value="UniProtKB-UniRule"/>
</dbReference>
<dbReference type="InterPro" id="IPR023173">
    <property type="entry name" value="NADPH_Cyt_P450_Rdtase_alpha"/>
</dbReference>
<dbReference type="InterPro" id="IPR003097">
    <property type="entry name" value="CysJ-like_FAD-binding"/>
</dbReference>
<feature type="region of interest" description="Disordered" evidence="15">
    <location>
        <begin position="1"/>
        <end position="47"/>
    </location>
</feature>
<dbReference type="InterPro" id="IPR017972">
    <property type="entry name" value="Cyt_P450_CS"/>
</dbReference>
<dbReference type="Gene3D" id="1.20.990.10">
    <property type="entry name" value="NADPH-cytochrome p450 Reductase, Chain A, domain 3"/>
    <property type="match status" value="1"/>
</dbReference>
<evidence type="ECO:0000256" key="11">
    <source>
        <dbReference type="ARBA" id="ARBA00023033"/>
    </source>
</evidence>
<keyword evidence="8 13" id="KW-0521">NADP</keyword>
<dbReference type="PROSITE" id="PS00086">
    <property type="entry name" value="CYTOCHROME_P450"/>
    <property type="match status" value="1"/>
</dbReference>
<evidence type="ECO:0000256" key="5">
    <source>
        <dbReference type="ARBA" id="ARBA00022643"/>
    </source>
</evidence>
<evidence type="ECO:0000256" key="6">
    <source>
        <dbReference type="ARBA" id="ARBA00022723"/>
    </source>
</evidence>
<sequence>MTCTEFGPSRVPGSRNTHMLPGMAEFAPSPPPELEHVPSAEGPLPTPADLTGRPYALPVDTLGELHGPLFYADYSGVRKLYACSLELVEELCDDSRFAKNLTSSLAAVRPLAGDGLFTAFHGEPNWQKAHDVLLPGFSYAGLRNYHSSMLDISCQLVDRWDDCVGRQPVDVSGDLQKLAMDTVALAGFGARFESFDHDGLAPIPQSFTNAFAALGTPAKATEFEAELVNLHRYFDELINKHRDSGNGQADDLLYTMLGHDSEGRPVLEPENIRNQIMTFLIAGQLTTSELMPNALYNLVHHPAVLSRVQTEVDQVFGPEDDHLPTFDDIGKLGYLRQVLNETLRLSPPVLGFDRMALADTVIGGRYPVKEGEAVTVLTGALHRQPEWGDNVELFDPDRFDPLRAESRPTALFKPFGTGERSCIGRQFALHEATMAIARLVHRYRLLDSRHYVLQFDSELSRRPIGFCLDLVRRTPAERRRAALTDSATTDRAAAHPVSPIKVGTTLAILHGSNLGTCRALASQLAEEATDMGATATVGPLDDAAGGMAGADAILIVASSYNGQPTDDARAFFAWLLGDDAELVDQPYFAVLGVGDHNWAETYQAVPKRIDERLTELGGERLVPRAAADTSGDLTGTVEEFSAAFWAALSQRFGDPDAVPVTDSNEPLYDLRTIVGPVTAAIDARFAVTPMTVLDNTELVSGDNALGQAKHHVRITLSEGVGYQTGDHLTVLADNPPDVVDAVLQALDIDPQLRLSINPRRTSRRLIALDREVSVRELLTHFVELRKPATRSQLARLAVTNPCLPERQHLEELAAASEPCGLSPLEILHQFPACDVTGAELLELLEPMTPRHYSIASSSRLSPDVVALVVSVLDAPARTGRGLFKGVASNHLAALGPGAQIRARVDPARQAFRAGADPEKNVILVSAGTGVAPFCGFLGDRLAAKQDGAPFSPALCFFGVRDPDVDYIFREQFEEADDLGIVRMRPAFSRAPQDGVRYVQDRIAADADEVWELLGDPARDAHVYVCGDGAKMAPAVRRAFLGIYRARTGADETQANDWLTALVESDHYVEDVWAG</sequence>
<evidence type="ECO:0000256" key="3">
    <source>
        <dbReference type="ARBA" id="ARBA00022617"/>
    </source>
</evidence>
<dbReference type="Proteomes" id="UP000430146">
    <property type="component" value="Unassembled WGS sequence"/>
</dbReference>
<evidence type="ECO:0000259" key="17">
    <source>
        <dbReference type="PROSITE" id="PS51384"/>
    </source>
</evidence>
<evidence type="ECO:0000256" key="13">
    <source>
        <dbReference type="PIRNR" id="PIRNR000209"/>
    </source>
</evidence>
<evidence type="ECO:0000259" key="16">
    <source>
        <dbReference type="PROSITE" id="PS50902"/>
    </source>
</evidence>
<dbReference type="Pfam" id="PF00175">
    <property type="entry name" value="NAD_binding_1"/>
    <property type="match status" value="1"/>
</dbReference>
<dbReference type="GO" id="GO:0010181">
    <property type="term" value="F:FMN binding"/>
    <property type="evidence" value="ECO:0007669"/>
    <property type="project" value="UniProtKB-UniRule"/>
</dbReference>
<keyword evidence="4 13" id="KW-0285">Flavoprotein</keyword>
<feature type="domain" description="FAD-binding FR-type" evidence="17">
    <location>
        <begin position="685"/>
        <end position="914"/>
    </location>
</feature>